<sequence length="83" mass="9250">MYPSFLQLAGQVGTHLDRLVAAHRDSGSALHLSRGGEFSLPSIADGEHNQKKCSYAGDLPHAHHHRPAPARSPWNSLPRWHRR</sequence>
<name>A0A1K0IC51_CUPNE</name>
<evidence type="ECO:0000256" key="1">
    <source>
        <dbReference type="SAM" id="MobiDB-lite"/>
    </source>
</evidence>
<dbReference type="EMBL" id="FMSH01000124">
    <property type="protein sequence ID" value="SCU74877.1"/>
    <property type="molecule type" value="Genomic_DNA"/>
</dbReference>
<dbReference type="AlphaFoldDB" id="A0A1K0IC51"/>
<evidence type="ECO:0000313" key="2">
    <source>
        <dbReference type="EMBL" id="SCU74877.1"/>
    </source>
</evidence>
<feature type="region of interest" description="Disordered" evidence="1">
    <location>
        <begin position="29"/>
        <end position="83"/>
    </location>
</feature>
<reference evidence="2" key="1">
    <citation type="submission" date="2016-09" db="EMBL/GenBank/DDBJ databases">
        <authorList>
            <person name="Capua I."/>
            <person name="De Benedictis P."/>
            <person name="Joannis T."/>
            <person name="Lombin L.H."/>
            <person name="Cattoli G."/>
        </authorList>
    </citation>
    <scope>NUCLEOTIDE SEQUENCE</scope>
    <source>
        <strain evidence="2">B9</strain>
    </source>
</reference>
<organism evidence="2">
    <name type="scientific">Cupriavidus necator</name>
    <name type="common">Alcaligenes eutrophus</name>
    <name type="synonym">Ralstonia eutropha</name>
    <dbReference type="NCBI Taxonomy" id="106590"/>
    <lineage>
        <taxon>Bacteria</taxon>
        <taxon>Pseudomonadati</taxon>
        <taxon>Pseudomonadota</taxon>
        <taxon>Betaproteobacteria</taxon>
        <taxon>Burkholderiales</taxon>
        <taxon>Burkholderiaceae</taxon>
        <taxon>Cupriavidus</taxon>
    </lineage>
</organism>
<proteinExistence type="predicted"/>
<accession>A0A1K0IC51</accession>
<gene>
    <name evidence="2" type="ORF">CNECB9_210005</name>
</gene>
<protein>
    <submittedName>
        <fullName evidence="2">Uncharacterized protein</fullName>
    </submittedName>
</protein>